<dbReference type="CDD" id="cd04157">
    <property type="entry name" value="Arl6"/>
    <property type="match status" value="1"/>
</dbReference>
<keyword evidence="17" id="KW-0460">Magnesium</keyword>
<dbReference type="Proteomes" id="UP000092462">
    <property type="component" value="Unassembled WGS sequence"/>
</dbReference>
<dbReference type="InterPro" id="IPR027417">
    <property type="entry name" value="P-loop_NTPase"/>
</dbReference>
<feature type="binding site" evidence="17">
    <location>
        <position position="50"/>
    </location>
    <ligand>
        <name>Mg(2+)</name>
        <dbReference type="ChEBI" id="CHEBI:18420"/>
    </ligand>
</feature>
<name>A0A1B0DJK9_PHLPP</name>
<keyword evidence="14" id="KW-0966">Cell projection</keyword>
<keyword evidence="7" id="KW-0963">Cytoplasm</keyword>
<dbReference type="GO" id="GO:0005525">
    <property type="term" value="F:GTP binding"/>
    <property type="evidence" value="ECO:0007669"/>
    <property type="project" value="UniProtKB-KW"/>
</dbReference>
<evidence type="ECO:0000256" key="17">
    <source>
        <dbReference type="PIRSR" id="PIRSR606689-2"/>
    </source>
</evidence>
<keyword evidence="17" id="KW-0479">Metal-binding</keyword>
<keyword evidence="12" id="KW-0472">Membrane</keyword>
<dbReference type="NCBIfam" id="TIGR00231">
    <property type="entry name" value="small_GTP"/>
    <property type="match status" value="1"/>
</dbReference>
<dbReference type="GO" id="GO:0005739">
    <property type="term" value="C:mitochondrion"/>
    <property type="evidence" value="ECO:0007669"/>
    <property type="project" value="GOC"/>
</dbReference>
<keyword evidence="20" id="KW-1185">Reference proteome</keyword>
<evidence type="ECO:0000313" key="20">
    <source>
        <dbReference type="Proteomes" id="UP000092462"/>
    </source>
</evidence>
<evidence type="ECO:0000256" key="18">
    <source>
        <dbReference type="RuleBase" id="RU003925"/>
    </source>
</evidence>
<dbReference type="InterPro" id="IPR041839">
    <property type="entry name" value="Arl6"/>
</dbReference>
<evidence type="ECO:0000256" key="11">
    <source>
        <dbReference type="ARBA" id="ARBA00023134"/>
    </source>
</evidence>
<comment type="similarity">
    <text evidence="4 18">Belongs to the small GTPase superfamily. Arf family.</text>
</comment>
<keyword evidence="6" id="KW-1003">Cell membrane</keyword>
<evidence type="ECO:0000256" key="5">
    <source>
        <dbReference type="ARBA" id="ARBA00019766"/>
    </source>
</evidence>
<evidence type="ECO:0000256" key="9">
    <source>
        <dbReference type="ARBA" id="ARBA00022741"/>
    </source>
</evidence>
<dbReference type="VEuPathDB" id="VectorBase:PPAPM1_006847"/>
<dbReference type="VEuPathDB" id="VectorBase:PPAI008433"/>
<dbReference type="EMBL" id="AJVK01015826">
    <property type="status" value="NOT_ANNOTATED_CDS"/>
    <property type="molecule type" value="Genomic_DNA"/>
</dbReference>
<dbReference type="Pfam" id="PF15061">
    <property type="entry name" value="MITRAC7_Phoenixin"/>
    <property type="match status" value="1"/>
</dbReference>
<keyword evidence="15" id="KW-0449">Lipoprotein</keyword>
<accession>A0A1B0DJK9</accession>
<evidence type="ECO:0000256" key="10">
    <source>
        <dbReference type="ARBA" id="ARBA00022794"/>
    </source>
</evidence>
<evidence type="ECO:0000256" key="3">
    <source>
        <dbReference type="ARBA" id="ARBA00004522"/>
    </source>
</evidence>
<dbReference type="PRINTS" id="PR00328">
    <property type="entry name" value="SAR1GTPBP"/>
</dbReference>
<keyword evidence="10" id="KW-0970">Cilium biogenesis/degradation</keyword>
<evidence type="ECO:0000256" key="14">
    <source>
        <dbReference type="ARBA" id="ARBA00023273"/>
    </source>
</evidence>
<evidence type="ECO:0000256" key="8">
    <source>
        <dbReference type="ARBA" id="ARBA00022707"/>
    </source>
</evidence>
<feature type="binding site" evidence="17">
    <location>
        <position position="31"/>
    </location>
    <ligand>
        <name>Mg(2+)</name>
        <dbReference type="ChEBI" id="CHEBI:18420"/>
    </ligand>
</feature>
<evidence type="ECO:0000256" key="4">
    <source>
        <dbReference type="ARBA" id="ARBA00010290"/>
    </source>
</evidence>
<dbReference type="InterPro" id="IPR006689">
    <property type="entry name" value="Small_GTPase_ARF/SAR"/>
</dbReference>
<evidence type="ECO:0000256" key="15">
    <source>
        <dbReference type="ARBA" id="ARBA00023288"/>
    </source>
</evidence>
<dbReference type="Pfam" id="PF00025">
    <property type="entry name" value="Arf"/>
    <property type="match status" value="1"/>
</dbReference>
<dbReference type="InterPro" id="IPR024156">
    <property type="entry name" value="Small_GTPase_ARF"/>
</dbReference>
<evidence type="ECO:0000256" key="6">
    <source>
        <dbReference type="ARBA" id="ARBA00022475"/>
    </source>
</evidence>
<dbReference type="GO" id="GO:0005930">
    <property type="term" value="C:axoneme"/>
    <property type="evidence" value="ECO:0007669"/>
    <property type="project" value="UniProtKB-SubCell"/>
</dbReference>
<dbReference type="SMART" id="SM00177">
    <property type="entry name" value="ARF"/>
    <property type="match status" value="1"/>
</dbReference>
<feature type="binding site" evidence="16">
    <location>
        <begin position="24"/>
        <end position="31"/>
    </location>
    <ligand>
        <name>GTP</name>
        <dbReference type="ChEBI" id="CHEBI:37565"/>
    </ligand>
</feature>
<comment type="subcellular location">
    <subcellularLocation>
        <location evidence="3">Cell projection</location>
        <location evidence="3">Cilium membrane</location>
        <topology evidence="3">Peripheral membrane protein</topology>
        <orientation evidence="3">Cytoplasmic side</orientation>
    </subcellularLocation>
    <subcellularLocation>
        <location evidence="2">Cytoplasm</location>
        <location evidence="2">Cytoskeleton</location>
        <location evidence="2">Cilium axoneme</location>
    </subcellularLocation>
    <subcellularLocation>
        <location evidence="1">Cytoplasm</location>
        <location evidence="1">Cytoskeleton</location>
        <location evidence="1">Cilium basal body</location>
    </subcellularLocation>
</comment>
<dbReference type="InterPro" id="IPR005225">
    <property type="entry name" value="Small_GTP-bd"/>
</dbReference>
<evidence type="ECO:0000313" key="19">
    <source>
        <dbReference type="EnsemblMetazoa" id="PPAI008433-PA"/>
    </source>
</evidence>
<dbReference type="GO" id="GO:0051649">
    <property type="term" value="P:establishment of localization in cell"/>
    <property type="evidence" value="ECO:0007669"/>
    <property type="project" value="UniProtKB-ARBA"/>
</dbReference>
<keyword evidence="13" id="KW-0206">Cytoskeleton</keyword>
<dbReference type="FunFam" id="3.40.50.300:FF:000457">
    <property type="entry name" value="ADP-ribosylation factor-like protein 6"/>
    <property type="match status" value="1"/>
</dbReference>
<dbReference type="GO" id="GO:0048731">
    <property type="term" value="P:system development"/>
    <property type="evidence" value="ECO:0007669"/>
    <property type="project" value="UniProtKB-ARBA"/>
</dbReference>
<dbReference type="GO" id="GO:0060170">
    <property type="term" value="C:ciliary membrane"/>
    <property type="evidence" value="ECO:0007669"/>
    <property type="project" value="UniProtKB-SubCell"/>
</dbReference>
<evidence type="ECO:0000256" key="7">
    <source>
        <dbReference type="ARBA" id="ARBA00022490"/>
    </source>
</evidence>
<dbReference type="EnsemblMetazoa" id="PPAI008433-RA">
    <property type="protein sequence ID" value="PPAI008433-PA"/>
    <property type="gene ID" value="PPAI008433"/>
</dbReference>
<organism evidence="19 20">
    <name type="scientific">Phlebotomus papatasi</name>
    <name type="common">Sandfly</name>
    <dbReference type="NCBI Taxonomy" id="29031"/>
    <lineage>
        <taxon>Eukaryota</taxon>
        <taxon>Metazoa</taxon>
        <taxon>Ecdysozoa</taxon>
        <taxon>Arthropoda</taxon>
        <taxon>Hexapoda</taxon>
        <taxon>Insecta</taxon>
        <taxon>Pterygota</taxon>
        <taxon>Neoptera</taxon>
        <taxon>Endopterygota</taxon>
        <taxon>Diptera</taxon>
        <taxon>Nematocera</taxon>
        <taxon>Psychodoidea</taxon>
        <taxon>Psychodidae</taxon>
        <taxon>Phlebotomus</taxon>
        <taxon>Phlebotomus</taxon>
    </lineage>
</organism>
<evidence type="ECO:0000256" key="16">
    <source>
        <dbReference type="PIRSR" id="PIRSR606689-1"/>
    </source>
</evidence>
<dbReference type="GO" id="GO:0033617">
    <property type="term" value="P:mitochondrial respiratory chain complex IV assembly"/>
    <property type="evidence" value="ECO:0007669"/>
    <property type="project" value="InterPro"/>
</dbReference>
<evidence type="ECO:0000256" key="1">
    <source>
        <dbReference type="ARBA" id="ARBA00004120"/>
    </source>
</evidence>
<keyword evidence="9 16" id="KW-0547">Nucleotide-binding</keyword>
<dbReference type="SUPFAM" id="SSF52540">
    <property type="entry name" value="P-loop containing nucleoside triphosphate hydrolases"/>
    <property type="match status" value="1"/>
</dbReference>
<sequence>MGIFDKLAGMFRVRKEEVNILVVGLNNSGKSTIVNHFKHPEEKSTVTVPTVGFSVEKFQNQGVSFTAFDMSGAGRYRSLWEHHFKSCHAIVFVIDSSDRMRLVVVKDELDILTHHPDIAHRKIPILFFANKMDCPDALSSVKIAAALGLEKIRDKPWHISSSNALTGEGLQDGVQWLVFEKQSMNAGRKRANTLLFGFIGLLGLALYPIVVDPMINTEKYKKIQSKNRAGVNQEEIQPGNMKVWSDPFDRKRD</sequence>
<feature type="binding site" evidence="16">
    <location>
        <begin position="130"/>
        <end position="133"/>
    </location>
    <ligand>
        <name>GTP</name>
        <dbReference type="ChEBI" id="CHEBI:37565"/>
    </ligand>
</feature>
<dbReference type="InterPro" id="IPR027917">
    <property type="entry name" value="MITRAC7/Phoenixin"/>
</dbReference>
<dbReference type="SMART" id="SM00178">
    <property type="entry name" value="SAR"/>
    <property type="match status" value="1"/>
</dbReference>
<dbReference type="GO" id="GO:0003924">
    <property type="term" value="F:GTPase activity"/>
    <property type="evidence" value="ECO:0007669"/>
    <property type="project" value="InterPro"/>
</dbReference>
<keyword evidence="11 16" id="KW-0342">GTP-binding</keyword>
<dbReference type="GO" id="GO:0016192">
    <property type="term" value="P:vesicle-mediated transport"/>
    <property type="evidence" value="ECO:0007669"/>
    <property type="project" value="UniProtKB-ARBA"/>
</dbReference>
<dbReference type="Gene3D" id="3.40.50.300">
    <property type="entry name" value="P-loop containing nucleotide triphosphate hydrolases"/>
    <property type="match status" value="1"/>
</dbReference>
<dbReference type="GO" id="GO:0046872">
    <property type="term" value="F:metal ion binding"/>
    <property type="evidence" value="ECO:0007669"/>
    <property type="project" value="UniProtKB-KW"/>
</dbReference>
<feature type="binding site" evidence="16">
    <location>
        <position position="72"/>
    </location>
    <ligand>
        <name>GTP</name>
        <dbReference type="ChEBI" id="CHEBI:37565"/>
    </ligand>
</feature>
<dbReference type="PROSITE" id="PS51417">
    <property type="entry name" value="ARF"/>
    <property type="match status" value="1"/>
</dbReference>
<evidence type="ECO:0000256" key="13">
    <source>
        <dbReference type="ARBA" id="ARBA00023212"/>
    </source>
</evidence>
<evidence type="ECO:0000256" key="2">
    <source>
        <dbReference type="ARBA" id="ARBA00004430"/>
    </source>
</evidence>
<dbReference type="PANTHER" id="PTHR11711">
    <property type="entry name" value="ADP RIBOSYLATION FACTOR-RELATED"/>
    <property type="match status" value="1"/>
</dbReference>
<dbReference type="AlphaFoldDB" id="A0A1B0DJK9"/>
<dbReference type="GO" id="GO:0030030">
    <property type="term" value="P:cell projection organization"/>
    <property type="evidence" value="ECO:0007669"/>
    <property type="project" value="UniProtKB-KW"/>
</dbReference>
<reference evidence="19" key="1">
    <citation type="submission" date="2022-08" db="UniProtKB">
        <authorList>
            <consortium name="EnsemblMetazoa"/>
        </authorList>
    </citation>
    <scope>IDENTIFICATION</scope>
    <source>
        <strain evidence="19">Israel</strain>
    </source>
</reference>
<protein>
    <recommendedName>
        <fullName evidence="5">ADP-ribosylation factor-like protein 6</fullName>
    </recommendedName>
</protein>
<evidence type="ECO:0000256" key="12">
    <source>
        <dbReference type="ARBA" id="ARBA00023136"/>
    </source>
</evidence>
<keyword evidence="8" id="KW-0519">Myristate</keyword>
<proteinExistence type="inferred from homology"/>